<evidence type="ECO:0000313" key="2">
    <source>
        <dbReference type="EMBL" id="MXG89500.1"/>
    </source>
</evidence>
<feature type="region of interest" description="Disordered" evidence="1">
    <location>
        <begin position="186"/>
        <end position="208"/>
    </location>
</feature>
<feature type="compositionally biased region" description="Polar residues" evidence="1">
    <location>
        <begin position="187"/>
        <end position="198"/>
    </location>
</feature>
<dbReference type="AlphaFoldDB" id="A0A6L7ES46"/>
<feature type="compositionally biased region" description="Basic and acidic residues" evidence="1">
    <location>
        <begin position="105"/>
        <end position="117"/>
    </location>
</feature>
<comment type="caution">
    <text evidence="2">The sequence shown here is derived from an EMBL/GenBank/DDBJ whole genome shotgun (WGS) entry which is preliminary data.</text>
</comment>
<dbReference type="Proteomes" id="UP000473325">
    <property type="component" value="Unassembled WGS sequence"/>
</dbReference>
<evidence type="ECO:0000256" key="1">
    <source>
        <dbReference type="SAM" id="MobiDB-lite"/>
    </source>
</evidence>
<reference evidence="2 3" key="1">
    <citation type="submission" date="2019-12" db="EMBL/GenBank/DDBJ databases">
        <authorList>
            <person name="Kun Z."/>
        </authorList>
    </citation>
    <scope>NUCLEOTIDE SEQUENCE [LARGE SCALE GENOMIC DNA]</scope>
    <source>
        <strain evidence="2 3">YIM 123512</strain>
    </source>
</reference>
<sequence length="208" mass="22283">MPHLDHEGTALLHRIQALEGADVARDVAPTSGRDEAERLEITVDAARRVTRVVVLDPSGLRTPERLQTAAREALRAADGARLLASLTASGTAQAWLEKADALRRGEVRPDPGRRPDVSRAASVQRRLRKSARGDAPRSVPPPPVVGVSDNGYLRVTRSGTGELHRLEVDLEWLQAADTGRLADALTQAMSGSPASRTTAYRGHDGTTA</sequence>
<feature type="region of interest" description="Disordered" evidence="1">
    <location>
        <begin position="105"/>
        <end position="151"/>
    </location>
</feature>
<proteinExistence type="predicted"/>
<accession>A0A6L7ES46</accession>
<protein>
    <submittedName>
        <fullName evidence="2">Uncharacterized protein</fullName>
    </submittedName>
</protein>
<gene>
    <name evidence="2" type="ORF">GRQ65_08040</name>
</gene>
<organism evidence="2 3">
    <name type="scientific">Nocardioides flavescens</name>
    <dbReference type="NCBI Taxonomy" id="2691959"/>
    <lineage>
        <taxon>Bacteria</taxon>
        <taxon>Bacillati</taxon>
        <taxon>Actinomycetota</taxon>
        <taxon>Actinomycetes</taxon>
        <taxon>Propionibacteriales</taxon>
        <taxon>Nocardioidaceae</taxon>
        <taxon>Nocardioides</taxon>
    </lineage>
</organism>
<keyword evidence="3" id="KW-1185">Reference proteome</keyword>
<name>A0A6L7ES46_9ACTN</name>
<evidence type="ECO:0000313" key="3">
    <source>
        <dbReference type="Proteomes" id="UP000473325"/>
    </source>
</evidence>
<dbReference type="RefSeq" id="WP_160877000.1">
    <property type="nucleotide sequence ID" value="NZ_WUEK01000004.1"/>
</dbReference>
<dbReference type="EMBL" id="WUEK01000004">
    <property type="protein sequence ID" value="MXG89500.1"/>
    <property type="molecule type" value="Genomic_DNA"/>
</dbReference>